<dbReference type="CDD" id="cd12208">
    <property type="entry name" value="DIP1984-like"/>
    <property type="match status" value="1"/>
</dbReference>
<name>A0ABY8X6N3_9BACL</name>
<keyword evidence="3" id="KW-1185">Reference proteome</keyword>
<sequence>MKLAEALILRSDLQKKIQELRFRLRNVIKIQEGEEAAENPADLFRELNGVLEQFESLVQRINKTNSQTEYAEGMTITDALARREKLQLKRSVLSDVMDTASIRYDRTSRTEIKFITTVDISALQKQIDELAKEHRKLDTRIQELNWTTELIDSSLSSS</sequence>
<feature type="coiled-coil region" evidence="1">
    <location>
        <begin position="120"/>
        <end position="147"/>
    </location>
</feature>
<evidence type="ECO:0000313" key="3">
    <source>
        <dbReference type="Proteomes" id="UP001236415"/>
    </source>
</evidence>
<dbReference type="RefSeq" id="WP_285744987.1">
    <property type="nucleotide sequence ID" value="NZ_CP127162.1"/>
</dbReference>
<protein>
    <submittedName>
        <fullName evidence="2">DIP1984 family protein</fullName>
    </submittedName>
</protein>
<dbReference type="EMBL" id="CP127162">
    <property type="protein sequence ID" value="WIV19106.1"/>
    <property type="molecule type" value="Genomic_DNA"/>
</dbReference>
<accession>A0ABY8X6N3</accession>
<dbReference type="NCBIfam" id="NF038048">
    <property type="entry name" value="DIP1984_fam"/>
    <property type="match status" value="1"/>
</dbReference>
<proteinExistence type="predicted"/>
<reference evidence="2 3" key="1">
    <citation type="submission" date="2023-06" db="EMBL/GenBank/DDBJ databases">
        <title>Paenibacillus polygonum sp. nov., an endophytic bacterium, isolated from Polygonum lapathifolium L. in Nanji Wetland National Nature Reserve, South of Poyang Lake, Jiangxi Province, China.</title>
        <authorList>
            <person name="Yu Z."/>
        </authorList>
    </citation>
    <scope>NUCLEOTIDE SEQUENCE [LARGE SCALE GENOMIC DNA]</scope>
    <source>
        <strain evidence="2 3">C31</strain>
    </source>
</reference>
<evidence type="ECO:0000313" key="2">
    <source>
        <dbReference type="EMBL" id="WIV19106.1"/>
    </source>
</evidence>
<dbReference type="InterPro" id="IPR047741">
    <property type="entry name" value="DIP1984-like"/>
</dbReference>
<organism evidence="2 3">
    <name type="scientific">Paenibacillus polygoni</name>
    <dbReference type="NCBI Taxonomy" id="3050112"/>
    <lineage>
        <taxon>Bacteria</taxon>
        <taxon>Bacillati</taxon>
        <taxon>Bacillota</taxon>
        <taxon>Bacilli</taxon>
        <taxon>Bacillales</taxon>
        <taxon>Paenibacillaceae</taxon>
        <taxon>Paenibacillus</taxon>
    </lineage>
</organism>
<keyword evidence="1" id="KW-0175">Coiled coil</keyword>
<gene>
    <name evidence="2" type="ORF">QPK24_22785</name>
</gene>
<dbReference type="Gene3D" id="6.10.320.10">
    <property type="match status" value="1"/>
</dbReference>
<dbReference type="Pfam" id="PF20935">
    <property type="entry name" value="DUF6847"/>
    <property type="match status" value="1"/>
</dbReference>
<dbReference type="Proteomes" id="UP001236415">
    <property type="component" value="Chromosome"/>
</dbReference>
<evidence type="ECO:0000256" key="1">
    <source>
        <dbReference type="SAM" id="Coils"/>
    </source>
</evidence>